<evidence type="ECO:0000313" key="5">
    <source>
        <dbReference type="Proteomes" id="UP001330827"/>
    </source>
</evidence>
<dbReference type="EMBL" id="CP109114">
    <property type="protein sequence ID" value="WSC12488.1"/>
    <property type="molecule type" value="Genomic_DNA"/>
</dbReference>
<feature type="compositionally biased region" description="Low complexity" evidence="1">
    <location>
        <begin position="11"/>
        <end position="28"/>
    </location>
</feature>
<dbReference type="EMBL" id="VIWW01000001">
    <property type="protein sequence ID" value="TWG06614.1"/>
    <property type="molecule type" value="Genomic_DNA"/>
</dbReference>
<gene>
    <name evidence="2" type="ORF">FHX80_115109</name>
    <name evidence="3" type="ORF">OIE64_06265</name>
</gene>
<sequence length="69" mass="7426">MIRSQGIGHWPASRATATTAADPTDQRQMSAPTSMLKKNRASVRIETCVVVSSIWDVIGPRPALSAAFE</sequence>
<reference evidence="3 5" key="2">
    <citation type="submission" date="2022-10" db="EMBL/GenBank/DDBJ databases">
        <title>The complete genomes of actinobacterial strains from the NBC collection.</title>
        <authorList>
            <person name="Joergensen T.S."/>
            <person name="Alvarez Arevalo M."/>
            <person name="Sterndorff E.B."/>
            <person name="Faurdal D."/>
            <person name="Vuksanovic O."/>
            <person name="Mourched A.-S."/>
            <person name="Charusanti P."/>
            <person name="Shaw S."/>
            <person name="Blin K."/>
            <person name="Weber T."/>
        </authorList>
    </citation>
    <scope>NUCLEOTIDE SEQUENCE [LARGE SCALE GENOMIC DNA]</scope>
    <source>
        <strain evidence="3 5">NBC 01769</strain>
    </source>
</reference>
<dbReference type="Proteomes" id="UP001330827">
    <property type="component" value="Chromosome"/>
</dbReference>
<evidence type="ECO:0000313" key="3">
    <source>
        <dbReference type="EMBL" id="WSC12488.1"/>
    </source>
</evidence>
<evidence type="ECO:0000256" key="1">
    <source>
        <dbReference type="SAM" id="MobiDB-lite"/>
    </source>
</evidence>
<feature type="region of interest" description="Disordered" evidence="1">
    <location>
        <begin position="1"/>
        <end position="35"/>
    </location>
</feature>
<protein>
    <submittedName>
        <fullName evidence="2">Uncharacterized protein</fullName>
    </submittedName>
</protein>
<accession>A0A561V4S5</accession>
<evidence type="ECO:0000313" key="4">
    <source>
        <dbReference type="Proteomes" id="UP000318186"/>
    </source>
</evidence>
<dbReference type="AlphaFoldDB" id="A0A561V4S5"/>
<proteinExistence type="predicted"/>
<dbReference type="Proteomes" id="UP000318186">
    <property type="component" value="Unassembled WGS sequence"/>
</dbReference>
<reference evidence="2 4" key="1">
    <citation type="submission" date="2019-06" db="EMBL/GenBank/DDBJ databases">
        <title>Sequencing the genomes of 1000 actinobacteria strains.</title>
        <authorList>
            <person name="Klenk H.-P."/>
        </authorList>
    </citation>
    <scope>NUCLEOTIDE SEQUENCE [LARGE SCALE GENOMIC DNA]</scope>
    <source>
        <strain evidence="2 4">DSM 42059</strain>
    </source>
</reference>
<dbReference type="RefSeq" id="WP_208764726.1">
    <property type="nucleotide sequence ID" value="NZ_CP109114.1"/>
</dbReference>
<name>A0A561V4S5_9ACTN</name>
<keyword evidence="5" id="KW-1185">Reference proteome</keyword>
<evidence type="ECO:0000313" key="2">
    <source>
        <dbReference type="EMBL" id="TWG06614.1"/>
    </source>
</evidence>
<organism evidence="2 4">
    <name type="scientific">Streptomyces brevispora</name>
    <dbReference type="NCBI Taxonomy" id="887462"/>
    <lineage>
        <taxon>Bacteria</taxon>
        <taxon>Bacillati</taxon>
        <taxon>Actinomycetota</taxon>
        <taxon>Actinomycetes</taxon>
        <taxon>Kitasatosporales</taxon>
        <taxon>Streptomycetaceae</taxon>
        <taxon>Streptomyces</taxon>
    </lineage>
</organism>